<dbReference type="AlphaFoldDB" id="A0A4Z2JDG2"/>
<keyword evidence="2" id="KW-0732">Signal</keyword>
<protein>
    <submittedName>
        <fullName evidence="3">Uncharacterized protein</fullName>
    </submittedName>
</protein>
<reference evidence="3 4" key="1">
    <citation type="submission" date="2019-03" db="EMBL/GenBank/DDBJ databases">
        <title>First draft genome of Liparis tanakae, snailfish: a comprehensive survey of snailfish specific genes.</title>
        <authorList>
            <person name="Kim W."/>
            <person name="Song I."/>
            <person name="Jeong J.-H."/>
            <person name="Kim D."/>
            <person name="Kim S."/>
            <person name="Ryu S."/>
            <person name="Song J.Y."/>
            <person name="Lee S.K."/>
        </authorList>
    </citation>
    <scope>NUCLEOTIDE SEQUENCE [LARGE SCALE GENOMIC DNA]</scope>
    <source>
        <tissue evidence="3">Muscle</tissue>
    </source>
</reference>
<name>A0A4Z2JDG2_9TELE</name>
<evidence type="ECO:0000313" key="3">
    <source>
        <dbReference type="EMBL" id="TNN88051.1"/>
    </source>
</evidence>
<dbReference type="EMBL" id="SRLO01000007">
    <property type="protein sequence ID" value="TNN88051.1"/>
    <property type="molecule type" value="Genomic_DNA"/>
</dbReference>
<evidence type="ECO:0000313" key="4">
    <source>
        <dbReference type="Proteomes" id="UP000314294"/>
    </source>
</evidence>
<organism evidence="3 4">
    <name type="scientific">Liparis tanakae</name>
    <name type="common">Tanaka's snailfish</name>
    <dbReference type="NCBI Taxonomy" id="230148"/>
    <lineage>
        <taxon>Eukaryota</taxon>
        <taxon>Metazoa</taxon>
        <taxon>Chordata</taxon>
        <taxon>Craniata</taxon>
        <taxon>Vertebrata</taxon>
        <taxon>Euteleostomi</taxon>
        <taxon>Actinopterygii</taxon>
        <taxon>Neopterygii</taxon>
        <taxon>Teleostei</taxon>
        <taxon>Neoteleostei</taxon>
        <taxon>Acanthomorphata</taxon>
        <taxon>Eupercaria</taxon>
        <taxon>Perciformes</taxon>
        <taxon>Cottioidei</taxon>
        <taxon>Cottales</taxon>
        <taxon>Liparidae</taxon>
        <taxon>Liparis</taxon>
    </lineage>
</organism>
<dbReference type="Proteomes" id="UP000314294">
    <property type="component" value="Unassembled WGS sequence"/>
</dbReference>
<feature type="region of interest" description="Disordered" evidence="1">
    <location>
        <begin position="24"/>
        <end position="94"/>
    </location>
</feature>
<keyword evidence="4" id="KW-1185">Reference proteome</keyword>
<comment type="caution">
    <text evidence="3">The sequence shown here is derived from an EMBL/GenBank/DDBJ whole genome shotgun (WGS) entry which is preliminary data.</text>
</comment>
<evidence type="ECO:0000256" key="2">
    <source>
        <dbReference type="SAM" id="SignalP"/>
    </source>
</evidence>
<evidence type="ECO:0000256" key="1">
    <source>
        <dbReference type="SAM" id="MobiDB-lite"/>
    </source>
</evidence>
<feature type="chain" id="PRO_5021317929" evidence="2">
    <location>
        <begin position="21"/>
        <end position="94"/>
    </location>
</feature>
<proteinExistence type="predicted"/>
<accession>A0A4Z2JDG2</accession>
<sequence>MGGGATTLYLLSCLAICTQSALPPGDVLCEPSDRPSSKAASRSRSTLTGGPGFPTPGGPGNPDFPGSPANPSGPTKPGVPWENKRHTAPLNPLA</sequence>
<gene>
    <name evidence="3" type="ORF">EYF80_001632</name>
</gene>
<feature type="signal peptide" evidence="2">
    <location>
        <begin position="1"/>
        <end position="20"/>
    </location>
</feature>